<evidence type="ECO:0000313" key="2">
    <source>
        <dbReference type="Proteomes" id="UP000624159"/>
    </source>
</evidence>
<dbReference type="EMBL" id="JADULK010000017">
    <property type="protein sequence ID" value="MBH1932389.1"/>
    <property type="molecule type" value="Genomic_DNA"/>
</dbReference>
<dbReference type="Proteomes" id="UP000624159">
    <property type="component" value="Unassembled WGS sequence"/>
</dbReference>
<sequence length="108" mass="12473">MEKIRFKASVQYDDWKGSVAADGADQEDFSDLLRAKGILKEGAVVKGISFYSGGRFLSVSAFITDEEYGLRKEHIEITLEEFFKTFKRFSIKMSRHGEFDDQEIEFKE</sequence>
<accession>A0ABS0MLL1</accession>
<reference evidence="1 2" key="1">
    <citation type="submission" date="2020-11" db="EMBL/GenBank/DDBJ databases">
        <title>Enhanced detection system for hospital associated transmission using whole genome sequencing surveillance.</title>
        <authorList>
            <person name="Harrison L.H."/>
            <person name="Van Tyne D."/>
            <person name="Marsh J.W."/>
            <person name="Griffith M.P."/>
            <person name="Snyder D.J."/>
            <person name="Cooper V.S."/>
            <person name="Mustapha M."/>
        </authorList>
    </citation>
    <scope>NUCLEOTIDE SEQUENCE [LARGE SCALE GENOMIC DNA]</scope>
    <source>
        <strain evidence="1 2">SER00230</strain>
    </source>
</reference>
<dbReference type="RefSeq" id="WP_197664854.1">
    <property type="nucleotide sequence ID" value="NZ_JADULK010000017.1"/>
</dbReference>
<evidence type="ECO:0000313" key="1">
    <source>
        <dbReference type="EMBL" id="MBH1932389.1"/>
    </source>
</evidence>
<proteinExistence type="predicted"/>
<protein>
    <submittedName>
        <fullName evidence="1">Uncharacterized protein</fullName>
    </submittedName>
</protein>
<name>A0ABS0MLL1_SERRU</name>
<gene>
    <name evidence="1" type="ORF">I5U13_22280</name>
</gene>
<keyword evidence="2" id="KW-1185">Reference proteome</keyword>
<comment type="caution">
    <text evidence="1">The sequence shown here is derived from an EMBL/GenBank/DDBJ whole genome shotgun (WGS) entry which is preliminary data.</text>
</comment>
<organism evidence="1 2">
    <name type="scientific">Serratia rubidaea</name>
    <name type="common">Serratia marinorubra</name>
    <dbReference type="NCBI Taxonomy" id="61652"/>
    <lineage>
        <taxon>Bacteria</taxon>
        <taxon>Pseudomonadati</taxon>
        <taxon>Pseudomonadota</taxon>
        <taxon>Gammaproteobacteria</taxon>
        <taxon>Enterobacterales</taxon>
        <taxon>Yersiniaceae</taxon>
        <taxon>Serratia</taxon>
    </lineage>
</organism>